<sequence length="19" mass="2114">MCWLDLVLEEGVSGDGMME</sequence>
<keyword evidence="2" id="KW-1185">Reference proteome</keyword>
<dbReference type="EnsemblMetazoa" id="AALB014146-RA">
    <property type="protein sequence ID" value="AALB014146-PA"/>
    <property type="gene ID" value="AALB014146"/>
</dbReference>
<dbReference type="AlphaFoldDB" id="A0A182FWW0"/>
<proteinExistence type="predicted"/>
<dbReference type="VEuPathDB" id="VectorBase:AALB014146"/>
<name>A0A182FWW0_ANOAL</name>
<dbReference type="Proteomes" id="UP000069272">
    <property type="component" value="Chromosome 3R"/>
</dbReference>
<organism evidence="1 2">
    <name type="scientific">Anopheles albimanus</name>
    <name type="common">New world malaria mosquito</name>
    <dbReference type="NCBI Taxonomy" id="7167"/>
    <lineage>
        <taxon>Eukaryota</taxon>
        <taxon>Metazoa</taxon>
        <taxon>Ecdysozoa</taxon>
        <taxon>Arthropoda</taxon>
        <taxon>Hexapoda</taxon>
        <taxon>Insecta</taxon>
        <taxon>Pterygota</taxon>
        <taxon>Neoptera</taxon>
        <taxon>Endopterygota</taxon>
        <taxon>Diptera</taxon>
        <taxon>Nematocera</taxon>
        <taxon>Culicoidea</taxon>
        <taxon>Culicidae</taxon>
        <taxon>Anophelinae</taxon>
        <taxon>Anopheles</taxon>
    </lineage>
</organism>
<reference evidence="1" key="2">
    <citation type="submission" date="2022-08" db="UniProtKB">
        <authorList>
            <consortium name="EnsemblMetazoa"/>
        </authorList>
    </citation>
    <scope>IDENTIFICATION</scope>
    <source>
        <strain evidence="1">STECLA/ALBI9_A</strain>
    </source>
</reference>
<reference evidence="1 2" key="1">
    <citation type="journal article" date="2017" name="G3 (Bethesda)">
        <title>The Physical Genome Mapping of Anopheles albimanus Corrected Scaffold Misassemblies and Identified Interarm Rearrangements in Genus Anopheles.</title>
        <authorList>
            <person name="Artemov G.N."/>
            <person name="Peery A.N."/>
            <person name="Jiang X."/>
            <person name="Tu Z."/>
            <person name="Stegniy V.N."/>
            <person name="Sharakhova M.V."/>
            <person name="Sharakhov I.V."/>
        </authorList>
    </citation>
    <scope>NUCLEOTIDE SEQUENCE [LARGE SCALE GENOMIC DNA]</scope>
    <source>
        <strain evidence="1 2">ALBI9_A</strain>
    </source>
</reference>
<evidence type="ECO:0000313" key="2">
    <source>
        <dbReference type="Proteomes" id="UP000069272"/>
    </source>
</evidence>
<protein>
    <submittedName>
        <fullName evidence="1">Uncharacterized protein</fullName>
    </submittedName>
</protein>
<evidence type="ECO:0000313" key="1">
    <source>
        <dbReference type="EnsemblMetazoa" id="AALB014146-PA"/>
    </source>
</evidence>
<accession>A0A182FWW0</accession>